<keyword evidence="5 7" id="KW-0472">Membrane</keyword>
<evidence type="ECO:0000256" key="4">
    <source>
        <dbReference type="ARBA" id="ARBA00022989"/>
    </source>
</evidence>
<dbReference type="RefSeq" id="WP_252472374.1">
    <property type="nucleotide sequence ID" value="NZ_JALBWM010000159.1"/>
</dbReference>
<keyword evidence="2" id="KW-1003">Cell membrane</keyword>
<evidence type="ECO:0000313" key="9">
    <source>
        <dbReference type="EMBL" id="MCO1336605.1"/>
    </source>
</evidence>
<dbReference type="InterPro" id="IPR003838">
    <property type="entry name" value="ABC3_permease_C"/>
</dbReference>
<gene>
    <name evidence="9" type="ORF">MO867_19940</name>
</gene>
<protein>
    <recommendedName>
        <fullName evidence="8">ABC3 transporter permease C-terminal domain-containing protein</fullName>
    </recommendedName>
</protein>
<comment type="caution">
    <text evidence="9">The sequence shown here is derived from an EMBL/GenBank/DDBJ whole genome shotgun (WGS) entry which is preliminary data.</text>
</comment>
<dbReference type="Pfam" id="PF02687">
    <property type="entry name" value="FtsX"/>
    <property type="match status" value="1"/>
</dbReference>
<dbReference type="PANTHER" id="PTHR30572:SF4">
    <property type="entry name" value="ABC TRANSPORTER PERMEASE YTRF"/>
    <property type="match status" value="1"/>
</dbReference>
<evidence type="ECO:0000256" key="6">
    <source>
        <dbReference type="ARBA" id="ARBA00038076"/>
    </source>
</evidence>
<keyword evidence="4 7" id="KW-1133">Transmembrane helix</keyword>
<accession>A0A9X2ESG9</accession>
<evidence type="ECO:0000256" key="5">
    <source>
        <dbReference type="ARBA" id="ARBA00023136"/>
    </source>
</evidence>
<evidence type="ECO:0000256" key="3">
    <source>
        <dbReference type="ARBA" id="ARBA00022692"/>
    </source>
</evidence>
<dbReference type="PANTHER" id="PTHR30572">
    <property type="entry name" value="MEMBRANE COMPONENT OF TRANSPORTER-RELATED"/>
    <property type="match status" value="1"/>
</dbReference>
<organism evidence="9 10">
    <name type="scientific">Microbulbifer okhotskensis</name>
    <dbReference type="NCBI Taxonomy" id="2926617"/>
    <lineage>
        <taxon>Bacteria</taxon>
        <taxon>Pseudomonadati</taxon>
        <taxon>Pseudomonadota</taxon>
        <taxon>Gammaproteobacteria</taxon>
        <taxon>Cellvibrionales</taxon>
        <taxon>Microbulbiferaceae</taxon>
        <taxon>Microbulbifer</taxon>
    </lineage>
</organism>
<reference evidence="9" key="1">
    <citation type="journal article" date="2022" name="Arch. Microbiol.">
        <title>Microbulbifer okhotskensis sp. nov., isolated from a deep bottom sediment of the Okhotsk Sea.</title>
        <authorList>
            <person name="Romanenko L."/>
            <person name="Kurilenko V."/>
            <person name="Otstavnykh N."/>
            <person name="Velansky P."/>
            <person name="Isaeva M."/>
            <person name="Mikhailov V."/>
        </authorList>
    </citation>
    <scope>NUCLEOTIDE SEQUENCE</scope>
    <source>
        <strain evidence="9">OS29</strain>
    </source>
</reference>
<dbReference type="AlphaFoldDB" id="A0A9X2ESG9"/>
<feature type="transmembrane region" description="Helical" evidence="7">
    <location>
        <begin position="215"/>
        <end position="236"/>
    </location>
</feature>
<feature type="transmembrane region" description="Helical" evidence="7">
    <location>
        <begin position="173"/>
        <end position="203"/>
    </location>
</feature>
<sequence length="252" mass="28084">MPLVVGRHINAAEFSDNNRLMLVSETLAQQLEPNGDVLDKRYYWRGDMPYQVRNASLPGKKEPPRLFVRGINVSYPLLILRHKPHQPLSTTELNKEFSQVNRQYKVSELFSLEEARDLLLSNDRVSVWVTTALTLLALSLAAIGIFGVLSYSVQLRRTGLGVRMAIGARPSTIFYHTLTDSLLPVVLGITIATLIVAPLGVWIEQSDFNIETSLLGWLLPPLLIIGLTASVTRLSVWKIINKPAIYALRGTG</sequence>
<feature type="transmembrane region" description="Helical" evidence="7">
    <location>
        <begin position="127"/>
        <end position="152"/>
    </location>
</feature>
<comment type="subcellular location">
    <subcellularLocation>
        <location evidence="1">Cell membrane</location>
        <topology evidence="1">Multi-pass membrane protein</topology>
    </subcellularLocation>
</comment>
<dbReference type="Proteomes" id="UP001139028">
    <property type="component" value="Unassembled WGS sequence"/>
</dbReference>
<evidence type="ECO:0000259" key="8">
    <source>
        <dbReference type="Pfam" id="PF02687"/>
    </source>
</evidence>
<comment type="similarity">
    <text evidence="6">Belongs to the ABC-4 integral membrane protein family.</text>
</comment>
<keyword evidence="3 7" id="KW-0812">Transmembrane</keyword>
<dbReference type="GO" id="GO:0022857">
    <property type="term" value="F:transmembrane transporter activity"/>
    <property type="evidence" value="ECO:0007669"/>
    <property type="project" value="TreeGrafter"/>
</dbReference>
<name>A0A9X2ESG9_9GAMM</name>
<keyword evidence="10" id="KW-1185">Reference proteome</keyword>
<evidence type="ECO:0000256" key="7">
    <source>
        <dbReference type="SAM" id="Phobius"/>
    </source>
</evidence>
<feature type="domain" description="ABC3 transporter permease C-terminal" evidence="8">
    <location>
        <begin position="133"/>
        <end position="243"/>
    </location>
</feature>
<proteinExistence type="inferred from homology"/>
<dbReference type="EMBL" id="JALBWM010000159">
    <property type="protein sequence ID" value="MCO1336605.1"/>
    <property type="molecule type" value="Genomic_DNA"/>
</dbReference>
<evidence type="ECO:0000313" key="10">
    <source>
        <dbReference type="Proteomes" id="UP001139028"/>
    </source>
</evidence>
<evidence type="ECO:0000256" key="1">
    <source>
        <dbReference type="ARBA" id="ARBA00004651"/>
    </source>
</evidence>
<evidence type="ECO:0000256" key="2">
    <source>
        <dbReference type="ARBA" id="ARBA00022475"/>
    </source>
</evidence>
<dbReference type="InterPro" id="IPR050250">
    <property type="entry name" value="Macrolide_Exporter_MacB"/>
</dbReference>
<dbReference type="GO" id="GO:0005886">
    <property type="term" value="C:plasma membrane"/>
    <property type="evidence" value="ECO:0007669"/>
    <property type="project" value="UniProtKB-SubCell"/>
</dbReference>